<feature type="domain" description="Carbohydrate-binding" evidence="1">
    <location>
        <begin position="56"/>
        <end position="207"/>
    </location>
</feature>
<evidence type="ECO:0000313" key="2">
    <source>
        <dbReference type="EMBL" id="MCU7548790.1"/>
    </source>
</evidence>
<name>A0A9X2XTY0_9BACT</name>
<dbReference type="Proteomes" id="UP001155483">
    <property type="component" value="Unassembled WGS sequence"/>
</dbReference>
<organism evidence="2 3">
    <name type="scientific">Paraflavisolibacter caeni</name>
    <dbReference type="NCBI Taxonomy" id="2982496"/>
    <lineage>
        <taxon>Bacteria</taxon>
        <taxon>Pseudomonadati</taxon>
        <taxon>Bacteroidota</taxon>
        <taxon>Chitinophagia</taxon>
        <taxon>Chitinophagales</taxon>
        <taxon>Chitinophagaceae</taxon>
        <taxon>Paraflavisolibacter</taxon>
    </lineage>
</organism>
<dbReference type="Pfam" id="PF06452">
    <property type="entry name" value="CBM9_1"/>
    <property type="match status" value="1"/>
</dbReference>
<proteinExistence type="predicted"/>
<dbReference type="GO" id="GO:0016052">
    <property type="term" value="P:carbohydrate catabolic process"/>
    <property type="evidence" value="ECO:0007669"/>
    <property type="project" value="InterPro"/>
</dbReference>
<comment type="caution">
    <text evidence="2">The sequence shown here is derived from an EMBL/GenBank/DDBJ whole genome shotgun (WGS) entry which is preliminary data.</text>
</comment>
<dbReference type="SUPFAM" id="SSF49344">
    <property type="entry name" value="CBD9-like"/>
    <property type="match status" value="1"/>
</dbReference>
<keyword evidence="3" id="KW-1185">Reference proteome</keyword>
<dbReference type="EMBL" id="JAOTIF010000003">
    <property type="protein sequence ID" value="MCU7548790.1"/>
    <property type="molecule type" value="Genomic_DNA"/>
</dbReference>
<reference evidence="2" key="1">
    <citation type="submission" date="2022-09" db="EMBL/GenBank/DDBJ databases">
        <authorList>
            <person name="Yuan C."/>
            <person name="Ke Z."/>
        </authorList>
    </citation>
    <scope>NUCLEOTIDE SEQUENCE</scope>
    <source>
        <strain evidence="2">LB-8</strain>
    </source>
</reference>
<dbReference type="AlphaFoldDB" id="A0A9X2XTY0"/>
<protein>
    <submittedName>
        <fullName evidence="2">Carbohydrate-binding family 9-like protein</fullName>
    </submittedName>
</protein>
<dbReference type="GO" id="GO:0004553">
    <property type="term" value="F:hydrolase activity, hydrolyzing O-glycosyl compounds"/>
    <property type="evidence" value="ECO:0007669"/>
    <property type="project" value="InterPro"/>
</dbReference>
<reference evidence="2" key="2">
    <citation type="submission" date="2023-04" db="EMBL/GenBank/DDBJ databases">
        <title>Paracnuella aquatica gen. nov., sp. nov., a member of the family Chitinophagaceae isolated from a hot spring.</title>
        <authorList>
            <person name="Wang C."/>
        </authorList>
    </citation>
    <scope>NUCLEOTIDE SEQUENCE</scope>
    <source>
        <strain evidence="2">LB-8</strain>
    </source>
</reference>
<dbReference type="RefSeq" id="WP_279296235.1">
    <property type="nucleotide sequence ID" value="NZ_JAOTIF010000003.1"/>
</dbReference>
<dbReference type="PANTHER" id="PTHR35532">
    <property type="entry name" value="SIMILAR TO POLYHYDROXYALKANOATE DEPOLYMERASE"/>
    <property type="match status" value="1"/>
</dbReference>
<sequence>MSLIKTKKLLLKITVVLTFTVLTQSSESQTMYNGPESFVWQPRGYITHFATNAPIIDGNISDAVWQQADWSDNFIDIEGASKPEPRLKTKVKMLWNDSCLFIAAALEESHLWASIQKHDAIVYQDNDFEVFLDPDNNAHDYFEIEVNAFNTIFDLFLTKPYRNGGKALIPFEIVSLQSVVKVQGTLNDPTDKDSGWTVEMAIPFRSVTFGNYGKVPEEETTWRINFSRVQWDLDIVNNSYIKRKNSLGKDLPEHNWVWSPQGIINMHFPERWGYLQFTRDPQKNKVFTLPYTEKQKQYLWSVYYRQKEYFARNGKYAMSLKDLGWDTPALEVDGIKNKIMVEASGHQFAAFIGDEHHNWSINNEGYVNQIKQIQ</sequence>
<gene>
    <name evidence="2" type="ORF">OCK74_06655</name>
</gene>
<accession>A0A9X2XTY0</accession>
<dbReference type="InterPro" id="IPR010502">
    <property type="entry name" value="Carb-bd_dom_fam9"/>
</dbReference>
<dbReference type="PANTHER" id="PTHR35532:SF5">
    <property type="entry name" value="CARBOHYDRATE-BINDING DOMAIN-CONTAINING PROTEIN"/>
    <property type="match status" value="1"/>
</dbReference>
<evidence type="ECO:0000313" key="3">
    <source>
        <dbReference type="Proteomes" id="UP001155483"/>
    </source>
</evidence>
<dbReference type="CDD" id="cd09620">
    <property type="entry name" value="CBM9_like_3"/>
    <property type="match status" value="1"/>
</dbReference>
<dbReference type="Gene3D" id="2.60.40.1190">
    <property type="match status" value="1"/>
</dbReference>
<dbReference type="GO" id="GO:0030246">
    <property type="term" value="F:carbohydrate binding"/>
    <property type="evidence" value="ECO:0007669"/>
    <property type="project" value="InterPro"/>
</dbReference>
<evidence type="ECO:0000259" key="1">
    <source>
        <dbReference type="Pfam" id="PF06452"/>
    </source>
</evidence>